<reference evidence="2 3" key="1">
    <citation type="submission" date="2018-10" db="EMBL/GenBank/DDBJ databases">
        <title>A high-quality apple genome assembly.</title>
        <authorList>
            <person name="Hu J."/>
        </authorList>
    </citation>
    <scope>NUCLEOTIDE SEQUENCE [LARGE SCALE GENOMIC DNA]</scope>
    <source>
        <strain evidence="3">cv. HFTH1</strain>
        <tissue evidence="2">Young leaf</tissue>
    </source>
</reference>
<evidence type="ECO:0000256" key="1">
    <source>
        <dbReference type="SAM" id="MobiDB-lite"/>
    </source>
</evidence>
<dbReference type="AlphaFoldDB" id="A0A498IWN6"/>
<name>A0A498IWN6_MALDO</name>
<dbReference type="EMBL" id="RDQH01000336">
    <property type="protein sequence ID" value="RXH86725.1"/>
    <property type="molecule type" value="Genomic_DNA"/>
</dbReference>
<keyword evidence="3" id="KW-1185">Reference proteome</keyword>
<sequence length="194" mass="21319">MGREGSDEVQFSRVPGGVQEPRVHFRLRAHLASTPRTSRIARLTTPPSGSTFSSLPPALSLSEPPSLALNLPFSVQTSYLTSMAEEGFDFNACIYNAMLVSPHLSFLVQERGLHSADLISFLVELSFHVNGKNMVKDLANLGLIKLQQGFVVVETNSGSMPTQYPNYIVKFYALKAMLSPDFSLCLCLIPERVV</sequence>
<proteinExistence type="predicted"/>
<dbReference type="Proteomes" id="UP000290289">
    <property type="component" value="Chromosome 10"/>
</dbReference>
<protein>
    <submittedName>
        <fullName evidence="2">Uncharacterized protein</fullName>
    </submittedName>
</protein>
<gene>
    <name evidence="2" type="ORF">DVH24_021998</name>
</gene>
<comment type="caution">
    <text evidence="2">The sequence shown here is derived from an EMBL/GenBank/DDBJ whole genome shotgun (WGS) entry which is preliminary data.</text>
</comment>
<dbReference type="STRING" id="3750.A0A498IWN6"/>
<feature type="region of interest" description="Disordered" evidence="1">
    <location>
        <begin position="37"/>
        <end position="57"/>
    </location>
</feature>
<evidence type="ECO:0000313" key="2">
    <source>
        <dbReference type="EMBL" id="RXH86725.1"/>
    </source>
</evidence>
<evidence type="ECO:0000313" key="3">
    <source>
        <dbReference type="Proteomes" id="UP000290289"/>
    </source>
</evidence>
<organism evidence="2 3">
    <name type="scientific">Malus domestica</name>
    <name type="common">Apple</name>
    <name type="synonym">Pyrus malus</name>
    <dbReference type="NCBI Taxonomy" id="3750"/>
    <lineage>
        <taxon>Eukaryota</taxon>
        <taxon>Viridiplantae</taxon>
        <taxon>Streptophyta</taxon>
        <taxon>Embryophyta</taxon>
        <taxon>Tracheophyta</taxon>
        <taxon>Spermatophyta</taxon>
        <taxon>Magnoliopsida</taxon>
        <taxon>eudicotyledons</taxon>
        <taxon>Gunneridae</taxon>
        <taxon>Pentapetalae</taxon>
        <taxon>rosids</taxon>
        <taxon>fabids</taxon>
        <taxon>Rosales</taxon>
        <taxon>Rosaceae</taxon>
        <taxon>Amygdaloideae</taxon>
        <taxon>Maleae</taxon>
        <taxon>Malus</taxon>
    </lineage>
</organism>
<accession>A0A498IWN6</accession>